<dbReference type="RefSeq" id="WP_017887883.1">
    <property type="nucleotide sequence ID" value="NZ_CP045852.1"/>
</dbReference>
<dbReference type="GeneID" id="99625111"/>
<sequence>MLADSGLGFVVVLYALFVLALAVLAVALIVLVFAAIRVLRLSATERQLRIERMRSPELFDGDVPPQA</sequence>
<dbReference type="Proteomes" id="UP000709437">
    <property type="component" value="Unassembled WGS sequence"/>
</dbReference>
<comment type="caution">
    <text evidence="2">The sequence shown here is derived from an EMBL/GenBank/DDBJ whole genome shotgun (WGS) entry which is preliminary data.</text>
</comment>
<dbReference type="EMBL" id="JAHEWX010000009">
    <property type="protein sequence ID" value="MBT1541851.1"/>
    <property type="molecule type" value="Genomic_DNA"/>
</dbReference>
<accession>A0A9Q2ZKI6</accession>
<protein>
    <submittedName>
        <fullName evidence="2">Uncharacterized protein</fullName>
    </submittedName>
</protein>
<proteinExistence type="predicted"/>
<evidence type="ECO:0000313" key="3">
    <source>
        <dbReference type="Proteomes" id="UP000709437"/>
    </source>
</evidence>
<dbReference type="AlphaFoldDB" id="A0A9Q2ZKI6"/>
<keyword evidence="1" id="KW-0812">Transmembrane</keyword>
<keyword evidence="1" id="KW-0472">Membrane</keyword>
<evidence type="ECO:0000313" key="2">
    <source>
        <dbReference type="EMBL" id="MBT1541851.1"/>
    </source>
</evidence>
<organism evidence="2 3">
    <name type="scientific">Curtobacterium flaccumfaciens pv. flaccumfaciens</name>
    <dbReference type="NCBI Taxonomy" id="138532"/>
    <lineage>
        <taxon>Bacteria</taxon>
        <taxon>Bacillati</taxon>
        <taxon>Actinomycetota</taxon>
        <taxon>Actinomycetes</taxon>
        <taxon>Micrococcales</taxon>
        <taxon>Microbacteriaceae</taxon>
        <taxon>Curtobacterium</taxon>
    </lineage>
</organism>
<name>A0A9Q2ZKI6_9MICO</name>
<feature type="transmembrane region" description="Helical" evidence="1">
    <location>
        <begin position="6"/>
        <end position="39"/>
    </location>
</feature>
<gene>
    <name evidence="2" type="ORF">KK103_08770</name>
</gene>
<reference evidence="2" key="1">
    <citation type="submission" date="2021-05" db="EMBL/GenBank/DDBJ databases">
        <title>Whole genome sequence of Curtobacterium flaccumfaciens pv. flaccumfaciens strain CFBP 3417.</title>
        <authorList>
            <person name="Osdaghi E."/>
            <person name="Taghouti G."/>
            <person name="Portier P."/>
            <person name="Fazliarab A."/>
            <person name="Taghavi S.M."/>
            <person name="Briand M."/>
            <person name="Le-Saux M."/>
            <person name="Jacques M.-A."/>
        </authorList>
    </citation>
    <scope>NUCLEOTIDE SEQUENCE</scope>
    <source>
        <strain evidence="2">CFBP 3417</strain>
    </source>
</reference>
<keyword evidence="1" id="KW-1133">Transmembrane helix</keyword>
<evidence type="ECO:0000256" key="1">
    <source>
        <dbReference type="SAM" id="Phobius"/>
    </source>
</evidence>